<name>A0ABU6JYL7_9RHOO</name>
<dbReference type="PANTHER" id="PTHR46663:SF2">
    <property type="entry name" value="GGDEF DOMAIN-CONTAINING PROTEIN"/>
    <property type="match status" value="1"/>
</dbReference>
<dbReference type="Proteomes" id="UP001331561">
    <property type="component" value="Unassembled WGS sequence"/>
</dbReference>
<dbReference type="InterPro" id="IPR000160">
    <property type="entry name" value="GGDEF_dom"/>
</dbReference>
<evidence type="ECO:0000256" key="1">
    <source>
        <dbReference type="SAM" id="Coils"/>
    </source>
</evidence>
<accession>A0ABU6JYL7</accession>
<evidence type="ECO:0000259" key="3">
    <source>
        <dbReference type="PROSITE" id="PS50885"/>
    </source>
</evidence>
<protein>
    <submittedName>
        <fullName evidence="5">Diguanylate cyclase</fullName>
        <ecNumber evidence="5">2.7.7.65</ecNumber>
    </submittedName>
</protein>
<dbReference type="InterPro" id="IPR003660">
    <property type="entry name" value="HAMP_dom"/>
</dbReference>
<dbReference type="CDD" id="cd06225">
    <property type="entry name" value="HAMP"/>
    <property type="match status" value="1"/>
</dbReference>
<keyword evidence="1" id="KW-0175">Coiled coil</keyword>
<feature type="transmembrane region" description="Helical" evidence="2">
    <location>
        <begin position="12"/>
        <end position="33"/>
    </location>
</feature>
<keyword evidence="2" id="KW-0812">Transmembrane</keyword>
<feature type="domain" description="HAMP" evidence="3">
    <location>
        <begin position="187"/>
        <end position="242"/>
    </location>
</feature>
<dbReference type="PROSITE" id="PS50887">
    <property type="entry name" value="GGDEF"/>
    <property type="match status" value="1"/>
</dbReference>
<dbReference type="InterPro" id="IPR029787">
    <property type="entry name" value="Nucleotide_cyclase"/>
</dbReference>
<feature type="transmembrane region" description="Helical" evidence="2">
    <location>
        <begin position="163"/>
        <end position="186"/>
    </location>
</feature>
<dbReference type="Gene3D" id="3.30.70.270">
    <property type="match status" value="1"/>
</dbReference>
<dbReference type="SMART" id="SM00304">
    <property type="entry name" value="HAMP"/>
    <property type="match status" value="1"/>
</dbReference>
<evidence type="ECO:0000313" key="6">
    <source>
        <dbReference type="Proteomes" id="UP001331561"/>
    </source>
</evidence>
<dbReference type="CDD" id="cd01949">
    <property type="entry name" value="GGDEF"/>
    <property type="match status" value="1"/>
</dbReference>
<dbReference type="SUPFAM" id="SSF55073">
    <property type="entry name" value="Nucleotide cyclase"/>
    <property type="match status" value="1"/>
</dbReference>
<evidence type="ECO:0000313" key="5">
    <source>
        <dbReference type="EMBL" id="MEC5384496.1"/>
    </source>
</evidence>
<gene>
    <name evidence="5" type="ORF">VVD49_02110</name>
</gene>
<proteinExistence type="predicted"/>
<dbReference type="Gene3D" id="6.10.340.10">
    <property type="match status" value="1"/>
</dbReference>
<keyword evidence="2" id="KW-0472">Membrane</keyword>
<dbReference type="RefSeq" id="WP_327597472.1">
    <property type="nucleotide sequence ID" value="NZ_JAYXHS010000001.1"/>
</dbReference>
<feature type="domain" description="GGDEF" evidence="4">
    <location>
        <begin position="317"/>
        <end position="450"/>
    </location>
</feature>
<keyword evidence="5" id="KW-0548">Nucleotidyltransferase</keyword>
<keyword evidence="5" id="KW-0808">Transferase</keyword>
<dbReference type="InterPro" id="IPR043128">
    <property type="entry name" value="Rev_trsase/Diguanyl_cyclase"/>
</dbReference>
<dbReference type="EMBL" id="JAYXHS010000001">
    <property type="protein sequence ID" value="MEC5384496.1"/>
    <property type="molecule type" value="Genomic_DNA"/>
</dbReference>
<dbReference type="Pfam" id="PF00990">
    <property type="entry name" value="GGDEF"/>
    <property type="match status" value="1"/>
</dbReference>
<organism evidence="5 6">
    <name type="scientific">Uliginosibacterium silvisoli</name>
    <dbReference type="NCBI Taxonomy" id="3114758"/>
    <lineage>
        <taxon>Bacteria</taxon>
        <taxon>Pseudomonadati</taxon>
        <taxon>Pseudomonadota</taxon>
        <taxon>Betaproteobacteria</taxon>
        <taxon>Rhodocyclales</taxon>
        <taxon>Zoogloeaceae</taxon>
        <taxon>Uliginosibacterium</taxon>
    </lineage>
</organism>
<keyword evidence="2" id="KW-1133">Transmembrane helix</keyword>
<evidence type="ECO:0000259" key="4">
    <source>
        <dbReference type="PROSITE" id="PS50887"/>
    </source>
</evidence>
<evidence type="ECO:0000256" key="2">
    <source>
        <dbReference type="SAM" id="Phobius"/>
    </source>
</evidence>
<dbReference type="EC" id="2.7.7.65" evidence="5"/>
<dbReference type="GO" id="GO:0052621">
    <property type="term" value="F:diguanylate cyclase activity"/>
    <property type="evidence" value="ECO:0007669"/>
    <property type="project" value="UniProtKB-EC"/>
</dbReference>
<dbReference type="InterPro" id="IPR052163">
    <property type="entry name" value="DGC-Regulatory_Protein"/>
</dbReference>
<comment type="caution">
    <text evidence="5">The sequence shown here is derived from an EMBL/GenBank/DDBJ whole genome shotgun (WGS) entry which is preliminary data.</text>
</comment>
<dbReference type="PROSITE" id="PS50885">
    <property type="entry name" value="HAMP"/>
    <property type="match status" value="1"/>
</dbReference>
<dbReference type="NCBIfam" id="TIGR00254">
    <property type="entry name" value="GGDEF"/>
    <property type="match status" value="1"/>
</dbReference>
<reference evidence="5 6" key="1">
    <citation type="submission" date="2024-01" db="EMBL/GenBank/DDBJ databases">
        <title>Uliginosibacterium soil sp. nov.</title>
        <authorList>
            <person name="Lv Y."/>
        </authorList>
    </citation>
    <scope>NUCLEOTIDE SEQUENCE [LARGE SCALE GENOMIC DNA]</scope>
    <source>
        <strain evidence="5 6">H3</strain>
    </source>
</reference>
<feature type="coiled-coil region" evidence="1">
    <location>
        <begin position="234"/>
        <end position="289"/>
    </location>
</feature>
<dbReference type="SMART" id="SM00267">
    <property type="entry name" value="GGDEF"/>
    <property type="match status" value="1"/>
</dbReference>
<keyword evidence="6" id="KW-1185">Reference proteome</keyword>
<dbReference type="PANTHER" id="PTHR46663">
    <property type="entry name" value="DIGUANYLATE CYCLASE DGCT-RELATED"/>
    <property type="match status" value="1"/>
</dbReference>
<sequence>MSVSLPLRINLISLIFAALVASVLTALGGFFLHHQERDNAIARATLAADELATRASRLIAFDMGFADFLGFDEQCAAVIRNDPMLRDAALFDTHGAQQYHSGSGTIIWPEYAQLPEADDTQTVTTPSGILVLNPVVRGKGEVLGFAVVAINDAVVMEATLRNVGWLVACAAALFVAGLIIQQGIFWRAVGRPLASLVRTADSIQPDKLVEIPHLPDLDSNDDIGRLYRAFSRLVQRLLEARRDLLTQNEQLEHAVQERTTELERVNADLAHDIERRKELEEELRKLASTDPLTGLANRAFMMPYLERRIEQARRHRTPLGLILLDFDGFKHINDTYGHAVGDGVLQTMGLRLQQICRQSDVLARLGGDEFLISFEGLQEQYQADALCRRVVSLFATPIEIGDLKLQLGVSVGAALFPNNGDDLTSLMAAADIAMYAIKQRGGGFLFATSSAKIPAANDALAHSLRRPRSTDQ</sequence>